<evidence type="ECO:0000313" key="3">
    <source>
        <dbReference type="Proteomes" id="UP000298030"/>
    </source>
</evidence>
<dbReference type="EMBL" id="QPFP01000005">
    <property type="protein sequence ID" value="TEB36642.1"/>
    <property type="molecule type" value="Genomic_DNA"/>
</dbReference>
<evidence type="ECO:0000256" key="1">
    <source>
        <dbReference type="SAM" id="Phobius"/>
    </source>
</evidence>
<dbReference type="Proteomes" id="UP000298030">
    <property type="component" value="Unassembled WGS sequence"/>
</dbReference>
<dbReference type="AlphaFoldDB" id="A0A4Y7TSS5"/>
<name>A0A4Y7TSS5_COPMI</name>
<organism evidence="2 3">
    <name type="scientific">Coprinellus micaceus</name>
    <name type="common">Glistening ink-cap mushroom</name>
    <name type="synonym">Coprinus micaceus</name>
    <dbReference type="NCBI Taxonomy" id="71717"/>
    <lineage>
        <taxon>Eukaryota</taxon>
        <taxon>Fungi</taxon>
        <taxon>Dikarya</taxon>
        <taxon>Basidiomycota</taxon>
        <taxon>Agaricomycotina</taxon>
        <taxon>Agaricomycetes</taxon>
        <taxon>Agaricomycetidae</taxon>
        <taxon>Agaricales</taxon>
        <taxon>Agaricineae</taxon>
        <taxon>Psathyrellaceae</taxon>
        <taxon>Coprinellus</taxon>
    </lineage>
</organism>
<comment type="caution">
    <text evidence="2">The sequence shown here is derived from an EMBL/GenBank/DDBJ whole genome shotgun (WGS) entry which is preliminary data.</text>
</comment>
<keyword evidence="1" id="KW-0472">Membrane</keyword>
<keyword evidence="1" id="KW-1133">Transmembrane helix</keyword>
<reference evidence="2 3" key="1">
    <citation type="journal article" date="2019" name="Nat. Ecol. Evol.">
        <title>Megaphylogeny resolves global patterns of mushroom evolution.</title>
        <authorList>
            <person name="Varga T."/>
            <person name="Krizsan K."/>
            <person name="Foldi C."/>
            <person name="Dima B."/>
            <person name="Sanchez-Garcia M."/>
            <person name="Sanchez-Ramirez S."/>
            <person name="Szollosi G.J."/>
            <person name="Szarkandi J.G."/>
            <person name="Papp V."/>
            <person name="Albert L."/>
            <person name="Andreopoulos W."/>
            <person name="Angelini C."/>
            <person name="Antonin V."/>
            <person name="Barry K.W."/>
            <person name="Bougher N.L."/>
            <person name="Buchanan P."/>
            <person name="Buyck B."/>
            <person name="Bense V."/>
            <person name="Catcheside P."/>
            <person name="Chovatia M."/>
            <person name="Cooper J."/>
            <person name="Damon W."/>
            <person name="Desjardin D."/>
            <person name="Finy P."/>
            <person name="Geml J."/>
            <person name="Haridas S."/>
            <person name="Hughes K."/>
            <person name="Justo A."/>
            <person name="Karasinski D."/>
            <person name="Kautmanova I."/>
            <person name="Kiss B."/>
            <person name="Kocsube S."/>
            <person name="Kotiranta H."/>
            <person name="LaButti K.M."/>
            <person name="Lechner B.E."/>
            <person name="Liimatainen K."/>
            <person name="Lipzen A."/>
            <person name="Lukacs Z."/>
            <person name="Mihaltcheva S."/>
            <person name="Morgado L.N."/>
            <person name="Niskanen T."/>
            <person name="Noordeloos M.E."/>
            <person name="Ohm R.A."/>
            <person name="Ortiz-Santana B."/>
            <person name="Ovrebo C."/>
            <person name="Racz N."/>
            <person name="Riley R."/>
            <person name="Savchenko A."/>
            <person name="Shiryaev A."/>
            <person name="Soop K."/>
            <person name="Spirin V."/>
            <person name="Szebenyi C."/>
            <person name="Tomsovsky M."/>
            <person name="Tulloss R.E."/>
            <person name="Uehling J."/>
            <person name="Grigoriev I.V."/>
            <person name="Vagvolgyi C."/>
            <person name="Papp T."/>
            <person name="Martin F.M."/>
            <person name="Miettinen O."/>
            <person name="Hibbett D.S."/>
            <person name="Nagy L.G."/>
        </authorList>
    </citation>
    <scope>NUCLEOTIDE SEQUENCE [LARGE SCALE GENOMIC DNA]</scope>
    <source>
        <strain evidence="2 3">FP101781</strain>
    </source>
</reference>
<protein>
    <submittedName>
        <fullName evidence="2">Uncharacterized protein</fullName>
    </submittedName>
</protein>
<accession>A0A4Y7TSS5</accession>
<gene>
    <name evidence="2" type="ORF">FA13DRAFT_1075919</name>
</gene>
<keyword evidence="1" id="KW-0812">Transmembrane</keyword>
<evidence type="ECO:0000313" key="2">
    <source>
        <dbReference type="EMBL" id="TEB36642.1"/>
    </source>
</evidence>
<keyword evidence="3" id="KW-1185">Reference proteome</keyword>
<feature type="transmembrane region" description="Helical" evidence="1">
    <location>
        <begin position="35"/>
        <end position="59"/>
    </location>
</feature>
<sequence>MTDQYPPDYDGWVRKSTYQNCIDHTAYLEQRRLQAVIAASVLASAVGLTLIVVAFGMVLSYRRVRHIGPAIPAINKTRITMDVRPAGHSDSAKHEQQTRANVLVQETKPTTTTVPERANPIVRHAPSFAYYGPPPSTHGRRLTSVHRIGCTGAYINGSESVGDLPSFYRYGPPSSVSGHTFAFYGIGQTTENGTTGAVVVVGSDAHPPPRYKIANVP</sequence>
<proteinExistence type="predicted"/>